<dbReference type="RefSeq" id="WP_142514285.1">
    <property type="nucleotide sequence ID" value="NZ_CABGGW010000048.1"/>
</dbReference>
<dbReference type="EMBL" id="CABGGW010000048">
    <property type="protein sequence ID" value="VUS93672.1"/>
    <property type="molecule type" value="Genomic_DNA"/>
</dbReference>
<reference evidence="1 2" key="1">
    <citation type="submission" date="2019-07" db="EMBL/GenBank/DDBJ databases">
        <authorList>
            <person name="Brisse S."/>
            <person name="Rodrigues C."/>
            <person name="Thorpe H."/>
        </authorList>
    </citation>
    <scope>NUCLEOTIDE SEQUENCE [LARGE SCALE GENOMIC DNA]</scope>
    <source>
        <strain evidence="1">SB6422</strain>
    </source>
</reference>
<dbReference type="Pfam" id="PF08748">
    <property type="entry name" value="Phage_TAC_4"/>
    <property type="match status" value="1"/>
</dbReference>
<dbReference type="AlphaFoldDB" id="A0A564MJ21"/>
<name>A0A564MJ21_9ENTR</name>
<gene>
    <name evidence="1" type="ORF">SB6422_03040</name>
</gene>
<organism evidence="1 2">
    <name type="scientific">Klebsiella huaxiensis</name>
    <dbReference type="NCBI Taxonomy" id="2153354"/>
    <lineage>
        <taxon>Bacteria</taxon>
        <taxon>Pseudomonadati</taxon>
        <taxon>Pseudomonadota</taxon>
        <taxon>Gammaproteobacteria</taxon>
        <taxon>Enterobacterales</taxon>
        <taxon>Enterobacteriaceae</taxon>
        <taxon>Klebsiella/Raoultella group</taxon>
        <taxon>Klebsiella</taxon>
    </lineage>
</organism>
<evidence type="ECO:0000313" key="1">
    <source>
        <dbReference type="EMBL" id="VUS93672.1"/>
    </source>
</evidence>
<dbReference type="Proteomes" id="UP000317374">
    <property type="component" value="Unassembled WGS sequence"/>
</dbReference>
<protein>
    <recommendedName>
        <fullName evidence="3">Phage tail assembly chaperone</fullName>
    </recommendedName>
</protein>
<dbReference type="InterPro" id="IPR014859">
    <property type="entry name" value="Phage_TAC_4"/>
</dbReference>
<accession>A0A564MJ21</accession>
<proteinExistence type="predicted"/>
<sequence>MSAIFKLQPKPVFKADVIIPRAGEDDGVLNFTFKHRPIKELAELENIDEKTASDFLLEIVDDWALSEPCTRENMGTLIDNYPGAVKAIITTYYQELTGNREKN</sequence>
<dbReference type="OrthoDB" id="8612233at2"/>
<evidence type="ECO:0008006" key="3">
    <source>
        <dbReference type="Google" id="ProtNLM"/>
    </source>
</evidence>
<evidence type="ECO:0000313" key="2">
    <source>
        <dbReference type="Proteomes" id="UP000317374"/>
    </source>
</evidence>